<dbReference type="SUPFAM" id="SSF56672">
    <property type="entry name" value="DNA/RNA polymerases"/>
    <property type="match status" value="1"/>
</dbReference>
<dbReference type="AlphaFoldDB" id="A0AAW2QH14"/>
<dbReference type="GO" id="GO:0003676">
    <property type="term" value="F:nucleic acid binding"/>
    <property type="evidence" value="ECO:0007669"/>
    <property type="project" value="InterPro"/>
</dbReference>
<proteinExistence type="predicted"/>
<dbReference type="PANTHER" id="PTHR48475:SF2">
    <property type="entry name" value="RIBONUCLEASE H"/>
    <property type="match status" value="1"/>
</dbReference>
<evidence type="ECO:0000313" key="1">
    <source>
        <dbReference type="EMBL" id="KAL0367050.1"/>
    </source>
</evidence>
<organism evidence="1">
    <name type="scientific">Sesamum radiatum</name>
    <name type="common">Black benniseed</name>
    <dbReference type="NCBI Taxonomy" id="300843"/>
    <lineage>
        <taxon>Eukaryota</taxon>
        <taxon>Viridiplantae</taxon>
        <taxon>Streptophyta</taxon>
        <taxon>Embryophyta</taxon>
        <taxon>Tracheophyta</taxon>
        <taxon>Spermatophyta</taxon>
        <taxon>Magnoliopsida</taxon>
        <taxon>eudicotyledons</taxon>
        <taxon>Gunneridae</taxon>
        <taxon>Pentapetalae</taxon>
        <taxon>asterids</taxon>
        <taxon>lamiids</taxon>
        <taxon>Lamiales</taxon>
        <taxon>Pedaliaceae</taxon>
        <taxon>Sesamum</taxon>
    </lineage>
</organism>
<evidence type="ECO:0008006" key="2">
    <source>
        <dbReference type="Google" id="ProtNLM"/>
    </source>
</evidence>
<dbReference type="Gene3D" id="3.30.70.270">
    <property type="match status" value="1"/>
</dbReference>
<protein>
    <recommendedName>
        <fullName evidence="2">Reverse transcriptase/retrotransposon-derived protein RNase H-like domain-containing protein</fullName>
    </recommendedName>
</protein>
<accession>A0AAW2QH14</accession>
<dbReference type="Gene3D" id="3.30.420.10">
    <property type="entry name" value="Ribonuclease H-like superfamily/Ribonuclease H"/>
    <property type="match status" value="1"/>
</dbReference>
<dbReference type="InterPro" id="IPR043502">
    <property type="entry name" value="DNA/RNA_pol_sf"/>
</dbReference>
<dbReference type="EMBL" id="JACGWJ010000015">
    <property type="protein sequence ID" value="KAL0367050.1"/>
    <property type="molecule type" value="Genomic_DNA"/>
</dbReference>
<dbReference type="SUPFAM" id="SSF53098">
    <property type="entry name" value="Ribonuclease H-like"/>
    <property type="match status" value="1"/>
</dbReference>
<reference evidence="1" key="2">
    <citation type="journal article" date="2024" name="Plant">
        <title>Genomic evolution and insights into agronomic trait innovations of Sesamum species.</title>
        <authorList>
            <person name="Miao H."/>
            <person name="Wang L."/>
            <person name="Qu L."/>
            <person name="Liu H."/>
            <person name="Sun Y."/>
            <person name="Le M."/>
            <person name="Wang Q."/>
            <person name="Wei S."/>
            <person name="Zheng Y."/>
            <person name="Lin W."/>
            <person name="Duan Y."/>
            <person name="Cao H."/>
            <person name="Xiong S."/>
            <person name="Wang X."/>
            <person name="Wei L."/>
            <person name="Li C."/>
            <person name="Ma Q."/>
            <person name="Ju M."/>
            <person name="Zhao R."/>
            <person name="Li G."/>
            <person name="Mu C."/>
            <person name="Tian Q."/>
            <person name="Mei H."/>
            <person name="Zhang T."/>
            <person name="Gao T."/>
            <person name="Zhang H."/>
        </authorList>
    </citation>
    <scope>NUCLEOTIDE SEQUENCE</scope>
    <source>
        <strain evidence="1">G02</strain>
    </source>
</reference>
<name>A0AAW2QH14_SESRA</name>
<sequence>MKAPTNINEVQQLTERIDALRRFISKATEKNLPFFKVLRKAKNFEWDTSYQQAFEELKTYLVGVSVLSNLVRGTSSTYAFLPLLRQLVLSSFEKMKENKYRYIMSARCSMVRHGIAHKTKTHFNGASPIQWQVEVTNRILIQGIKRRLERVGGSWTEELTSVSWAYRTTPQGCTGESPFTLVYGTKVIILRIRDAFS</sequence>
<comment type="caution">
    <text evidence="1">The sequence shown here is derived from an EMBL/GenBank/DDBJ whole genome shotgun (WGS) entry which is preliminary data.</text>
</comment>
<dbReference type="InterPro" id="IPR036397">
    <property type="entry name" value="RNaseH_sf"/>
</dbReference>
<gene>
    <name evidence="1" type="ORF">Sradi_3595100</name>
</gene>
<dbReference type="InterPro" id="IPR012337">
    <property type="entry name" value="RNaseH-like_sf"/>
</dbReference>
<dbReference type="PANTHER" id="PTHR48475">
    <property type="entry name" value="RIBONUCLEASE H"/>
    <property type="match status" value="1"/>
</dbReference>
<reference evidence="1" key="1">
    <citation type="submission" date="2020-06" db="EMBL/GenBank/DDBJ databases">
        <authorList>
            <person name="Li T."/>
            <person name="Hu X."/>
            <person name="Zhang T."/>
            <person name="Song X."/>
            <person name="Zhang H."/>
            <person name="Dai N."/>
            <person name="Sheng W."/>
            <person name="Hou X."/>
            <person name="Wei L."/>
        </authorList>
    </citation>
    <scope>NUCLEOTIDE SEQUENCE</scope>
    <source>
        <strain evidence="1">G02</strain>
        <tissue evidence="1">Leaf</tissue>
    </source>
</reference>
<dbReference type="InterPro" id="IPR043128">
    <property type="entry name" value="Rev_trsase/Diguanyl_cyclase"/>
</dbReference>